<keyword evidence="1" id="KW-1133">Transmembrane helix</keyword>
<feature type="transmembrane region" description="Helical" evidence="1">
    <location>
        <begin position="9"/>
        <end position="28"/>
    </location>
</feature>
<proteinExistence type="predicted"/>
<evidence type="ECO:0000256" key="1">
    <source>
        <dbReference type="SAM" id="Phobius"/>
    </source>
</evidence>
<keyword evidence="3" id="KW-1185">Reference proteome</keyword>
<dbReference type="PANTHER" id="PTHR34543">
    <property type="entry name" value="PROTEIN ABA DEFICIENT 4, CHLOROPLASTIC"/>
    <property type="match status" value="1"/>
</dbReference>
<dbReference type="AlphaFoldDB" id="A0A7Y6M2A7"/>
<keyword evidence="1" id="KW-0472">Membrane</keyword>
<feature type="transmembrane region" description="Helical" evidence="1">
    <location>
        <begin position="34"/>
        <end position="55"/>
    </location>
</feature>
<reference evidence="2 3" key="1">
    <citation type="submission" date="2020-06" db="EMBL/GenBank/DDBJ databases">
        <title>Nonomuraea sp. SMC257, a novel actinomycete isolated from soil.</title>
        <authorList>
            <person name="Chanama M."/>
        </authorList>
    </citation>
    <scope>NUCLEOTIDE SEQUENCE [LARGE SCALE GENOMIC DNA]</scope>
    <source>
        <strain evidence="2 3">SMC257</strain>
    </source>
</reference>
<dbReference type="EMBL" id="JABWGN010000003">
    <property type="protein sequence ID" value="NUW31175.1"/>
    <property type="molecule type" value="Genomic_DNA"/>
</dbReference>
<feature type="transmembrane region" description="Helical" evidence="1">
    <location>
        <begin position="110"/>
        <end position="133"/>
    </location>
</feature>
<dbReference type="PANTHER" id="PTHR34543:SF1">
    <property type="entry name" value="PROTEIN ABA DEFICIENT 4, CHLOROPLASTIC"/>
    <property type="match status" value="1"/>
</dbReference>
<dbReference type="Pfam" id="PF14108">
    <property type="entry name" value="ABA4-like"/>
    <property type="match status" value="1"/>
</dbReference>
<evidence type="ECO:0000313" key="3">
    <source>
        <dbReference type="Proteomes" id="UP000586042"/>
    </source>
</evidence>
<evidence type="ECO:0000313" key="2">
    <source>
        <dbReference type="EMBL" id="NUW31175.1"/>
    </source>
</evidence>
<dbReference type="InterPro" id="IPR025461">
    <property type="entry name" value="ABA4-like"/>
</dbReference>
<organism evidence="2 3">
    <name type="scientific">Nonomuraea montanisoli</name>
    <dbReference type="NCBI Taxonomy" id="2741721"/>
    <lineage>
        <taxon>Bacteria</taxon>
        <taxon>Bacillati</taxon>
        <taxon>Actinomycetota</taxon>
        <taxon>Actinomycetes</taxon>
        <taxon>Streptosporangiales</taxon>
        <taxon>Streptosporangiaceae</taxon>
        <taxon>Nonomuraea</taxon>
    </lineage>
</organism>
<dbReference type="RefSeq" id="WP_175588657.1">
    <property type="nucleotide sequence ID" value="NZ_JABWGN010000003.1"/>
</dbReference>
<protein>
    <submittedName>
        <fullName evidence="2">DUF4281 domain-containing protein</fullName>
    </submittedName>
</protein>
<sequence>MSTATLFDLSFYAAAPFWALMILAPTWSVTRRVAASPLIVLPALAVNLVLLAPVLGQVWPVVTRPSLAGLTALVATPGALAALWAQIIAWDLFLGRWIYLDSRERGVHPLLMAPVMVLTILLSPVGLPVYLLLRLAYRGNNSDTPSASPVIRTMTPPLP</sequence>
<name>A0A7Y6M2A7_9ACTN</name>
<gene>
    <name evidence="2" type="ORF">HTZ77_07035</name>
</gene>
<dbReference type="Proteomes" id="UP000586042">
    <property type="component" value="Unassembled WGS sequence"/>
</dbReference>
<comment type="caution">
    <text evidence="2">The sequence shown here is derived from an EMBL/GenBank/DDBJ whole genome shotgun (WGS) entry which is preliminary data.</text>
</comment>
<feature type="transmembrane region" description="Helical" evidence="1">
    <location>
        <begin position="67"/>
        <end position="90"/>
    </location>
</feature>
<accession>A0A7Y6M2A7</accession>
<keyword evidence="1" id="KW-0812">Transmembrane</keyword>